<dbReference type="InterPro" id="IPR001610">
    <property type="entry name" value="PAC"/>
</dbReference>
<dbReference type="InterPro" id="IPR036097">
    <property type="entry name" value="HisK_dim/P_sf"/>
</dbReference>
<feature type="domain" description="PAS" evidence="11">
    <location>
        <begin position="127"/>
        <end position="194"/>
    </location>
</feature>
<gene>
    <name evidence="13" type="ORF">QY95_02045</name>
</gene>
<evidence type="ECO:0000313" key="13">
    <source>
        <dbReference type="EMBL" id="KKB39828.1"/>
    </source>
</evidence>
<dbReference type="Proteomes" id="UP000031563">
    <property type="component" value="Unassembled WGS sequence"/>
</dbReference>
<dbReference type="NCBIfam" id="TIGR00229">
    <property type="entry name" value="sensory_box"/>
    <property type="match status" value="3"/>
</dbReference>
<dbReference type="InterPro" id="IPR000700">
    <property type="entry name" value="PAS-assoc_C"/>
</dbReference>
<dbReference type="SMART" id="SM00388">
    <property type="entry name" value="HisKA"/>
    <property type="match status" value="1"/>
</dbReference>
<keyword evidence="9" id="KW-0902">Two-component regulatory system</keyword>
<evidence type="ECO:0000256" key="7">
    <source>
        <dbReference type="ARBA" id="ARBA00022840"/>
    </source>
</evidence>
<reference evidence="13" key="1">
    <citation type="submission" date="2015-02" db="EMBL/GenBank/DDBJ databases">
        <title>Genome Assembly of Bacillaceae bacterium MTCC 8252.</title>
        <authorList>
            <person name="Verma A."/>
            <person name="Khatri I."/>
            <person name="Mual P."/>
            <person name="Subramanian S."/>
            <person name="Krishnamurthi S."/>
        </authorList>
    </citation>
    <scope>NUCLEOTIDE SEQUENCE [LARGE SCALE GENOMIC DNA]</scope>
    <source>
        <strain evidence="13">MTCC 8252</strain>
    </source>
</reference>
<dbReference type="Pfam" id="PF00512">
    <property type="entry name" value="HisKA"/>
    <property type="match status" value="1"/>
</dbReference>
<keyword evidence="14" id="KW-1185">Reference proteome</keyword>
<dbReference type="CDD" id="cd00075">
    <property type="entry name" value="HATPase"/>
    <property type="match status" value="1"/>
</dbReference>
<dbReference type="STRING" id="1221996.QY95_02045"/>
<dbReference type="PRINTS" id="PR00344">
    <property type="entry name" value="BCTRLSENSOR"/>
</dbReference>
<keyword evidence="4" id="KW-0808">Transferase</keyword>
<comment type="caution">
    <text evidence="13">The sequence shown here is derived from an EMBL/GenBank/DDBJ whole genome shotgun (WGS) entry which is preliminary data.</text>
</comment>
<dbReference type="SUPFAM" id="SSF55785">
    <property type="entry name" value="PYP-like sensor domain (PAS domain)"/>
    <property type="match status" value="3"/>
</dbReference>
<dbReference type="SUPFAM" id="SSF47384">
    <property type="entry name" value="Homodimeric domain of signal transducing histidine kinase"/>
    <property type="match status" value="1"/>
</dbReference>
<dbReference type="SUPFAM" id="SSF55874">
    <property type="entry name" value="ATPase domain of HSP90 chaperone/DNA topoisomerase II/histidine kinase"/>
    <property type="match status" value="1"/>
</dbReference>
<sequence>MGGEAFHTSLFVHNPDGIYSCDIDGNLLDANPAFEQMVGYTVEELKQLTLNAILLPEHMEKRERKVNEVLKGKRQHYELAMIHKSGRRIDTKVRSFPIVVDGEIVGIYKIVKDITEDKRLKEDLQVTRQQLDLFLNNSMDSIIVFDTEHRVLKVNEMFEKVFGWKEQELIGKEAPFIPDYLMDEKESVVQKVIHDRHVVTVETVRKRKDGELVHVSTFITPIFNEAGQVTAYVSTIRDISNRIQIEQALKESERRLRTLINAMPDIVIFKDGEGKWIEANPCILSFLNIQGADYKGKTDRELCKVADDFYREFLLNCEKTDQMVWANEGMTHLEETLIQKNGQTVTFDVIKVPIFYPDGSKKALLVIGRDITERKRTEKLLRKSEKLAVVGQLSAGIAHEIRNPLTALKGFLTLLQKDDKQGNGWYFDVMLSEIDRIESITNQFMAAAKPQAVSYEWHDMHKLLSNVLTIILPEAIMNDIEVVIDEQEKLPPIKCEVNQMKQVFINVLKNAIESMPHGGKITVQTVKVNEEQIFLRVTDTGEGIPKERLPYLGEPFYSLKEKGTGLGLMMCYKIIEEHQGKIHITSKVNEGTTVDIILPVHEPQKLAASGKEI</sequence>
<dbReference type="PANTHER" id="PTHR43065">
    <property type="entry name" value="SENSOR HISTIDINE KINASE"/>
    <property type="match status" value="1"/>
</dbReference>
<keyword evidence="7" id="KW-0067">ATP-binding</keyword>
<evidence type="ECO:0000256" key="2">
    <source>
        <dbReference type="ARBA" id="ARBA00012438"/>
    </source>
</evidence>
<proteinExistence type="predicted"/>
<evidence type="ECO:0000256" key="1">
    <source>
        <dbReference type="ARBA" id="ARBA00000085"/>
    </source>
</evidence>
<dbReference type="PANTHER" id="PTHR43065:SF34">
    <property type="entry name" value="SPORULATION KINASE A"/>
    <property type="match status" value="1"/>
</dbReference>
<dbReference type="SMART" id="SM00091">
    <property type="entry name" value="PAS"/>
    <property type="match status" value="3"/>
</dbReference>
<dbReference type="InterPro" id="IPR003594">
    <property type="entry name" value="HATPase_dom"/>
</dbReference>
<keyword evidence="6 13" id="KW-0418">Kinase</keyword>
<dbReference type="Gene3D" id="3.30.450.20">
    <property type="entry name" value="PAS domain"/>
    <property type="match status" value="3"/>
</dbReference>
<dbReference type="InterPro" id="IPR036890">
    <property type="entry name" value="HATPase_C_sf"/>
</dbReference>
<comment type="catalytic activity">
    <reaction evidence="1">
        <text>ATP + protein L-histidine = ADP + protein N-phospho-L-histidine.</text>
        <dbReference type="EC" id="2.7.13.3"/>
    </reaction>
</comment>
<dbReference type="SMART" id="SM00387">
    <property type="entry name" value="HATPase_c"/>
    <property type="match status" value="1"/>
</dbReference>
<evidence type="ECO:0000259" key="12">
    <source>
        <dbReference type="PROSITE" id="PS50113"/>
    </source>
</evidence>
<dbReference type="Pfam" id="PF02518">
    <property type="entry name" value="HATPase_c"/>
    <property type="match status" value="1"/>
</dbReference>
<dbReference type="CDD" id="cd00130">
    <property type="entry name" value="PAS"/>
    <property type="match status" value="3"/>
</dbReference>
<feature type="domain" description="PAS" evidence="11">
    <location>
        <begin position="15"/>
        <end position="73"/>
    </location>
</feature>
<keyword evidence="5" id="KW-0547">Nucleotide-binding</keyword>
<dbReference type="GO" id="GO:0030435">
    <property type="term" value="P:sporulation resulting in formation of a cellular spore"/>
    <property type="evidence" value="ECO:0007669"/>
    <property type="project" value="UniProtKB-KW"/>
</dbReference>
<dbReference type="Pfam" id="PF08448">
    <property type="entry name" value="PAS_4"/>
    <property type="match status" value="2"/>
</dbReference>
<feature type="domain" description="PAC" evidence="12">
    <location>
        <begin position="199"/>
        <end position="251"/>
    </location>
</feature>
<dbReference type="Gene3D" id="1.10.287.130">
    <property type="match status" value="1"/>
</dbReference>
<evidence type="ECO:0000313" key="14">
    <source>
        <dbReference type="Proteomes" id="UP000031563"/>
    </source>
</evidence>
<dbReference type="Pfam" id="PF13426">
    <property type="entry name" value="PAS_9"/>
    <property type="match status" value="1"/>
</dbReference>
<dbReference type="PROSITE" id="PS50113">
    <property type="entry name" value="PAC"/>
    <property type="match status" value="3"/>
</dbReference>
<evidence type="ECO:0000256" key="8">
    <source>
        <dbReference type="ARBA" id="ARBA00022969"/>
    </source>
</evidence>
<accession>A0A0F5I2Y6</accession>
<dbReference type="InterPro" id="IPR013656">
    <property type="entry name" value="PAS_4"/>
</dbReference>
<dbReference type="FunFam" id="1.10.287.130:FF:000040">
    <property type="entry name" value="PAS domain-containing sensor histidine kinase"/>
    <property type="match status" value="1"/>
</dbReference>
<dbReference type="InterPro" id="IPR003661">
    <property type="entry name" value="HisK_dim/P_dom"/>
</dbReference>
<dbReference type="CDD" id="cd00082">
    <property type="entry name" value="HisKA"/>
    <property type="match status" value="1"/>
</dbReference>
<dbReference type="EC" id="2.7.13.3" evidence="2"/>
<dbReference type="GO" id="GO:0000155">
    <property type="term" value="F:phosphorelay sensor kinase activity"/>
    <property type="evidence" value="ECO:0007669"/>
    <property type="project" value="InterPro"/>
</dbReference>
<evidence type="ECO:0000256" key="3">
    <source>
        <dbReference type="ARBA" id="ARBA00022553"/>
    </source>
</evidence>
<feature type="domain" description="PAC" evidence="12">
    <location>
        <begin position="331"/>
        <end position="383"/>
    </location>
</feature>
<dbReference type="PROSITE" id="PS50112">
    <property type="entry name" value="PAS"/>
    <property type="match status" value="2"/>
</dbReference>
<dbReference type="Gene3D" id="3.30.565.10">
    <property type="entry name" value="Histidine kinase-like ATPase, C-terminal domain"/>
    <property type="match status" value="1"/>
</dbReference>
<name>A0A0F5I2Y6_BACTR</name>
<evidence type="ECO:0000256" key="9">
    <source>
        <dbReference type="ARBA" id="ARBA00023012"/>
    </source>
</evidence>
<feature type="domain" description="Histidine kinase" evidence="10">
    <location>
        <begin position="396"/>
        <end position="602"/>
    </location>
</feature>
<dbReference type="AlphaFoldDB" id="A0A0F5I2Y6"/>
<dbReference type="GO" id="GO:0005524">
    <property type="term" value="F:ATP binding"/>
    <property type="evidence" value="ECO:0007669"/>
    <property type="project" value="UniProtKB-KW"/>
</dbReference>
<dbReference type="PROSITE" id="PS50109">
    <property type="entry name" value="HIS_KIN"/>
    <property type="match status" value="1"/>
</dbReference>
<feature type="domain" description="PAC" evidence="12">
    <location>
        <begin position="75"/>
        <end position="126"/>
    </location>
</feature>
<organism evidence="13 14">
    <name type="scientific">Bacillus thermotolerans</name>
    <name type="common">Quasibacillus thermotolerans</name>
    <dbReference type="NCBI Taxonomy" id="1221996"/>
    <lineage>
        <taxon>Bacteria</taxon>
        <taxon>Bacillati</taxon>
        <taxon>Bacillota</taxon>
        <taxon>Bacilli</taxon>
        <taxon>Bacillales</taxon>
        <taxon>Bacillaceae</taxon>
        <taxon>Bacillus</taxon>
    </lineage>
</organism>
<keyword evidence="3" id="KW-0597">Phosphoprotein</keyword>
<dbReference type="OrthoDB" id="9815750at2"/>
<dbReference type="InterPro" id="IPR035965">
    <property type="entry name" value="PAS-like_dom_sf"/>
</dbReference>
<keyword evidence="8" id="KW-0749">Sporulation</keyword>
<evidence type="ECO:0000256" key="5">
    <source>
        <dbReference type="ARBA" id="ARBA00022741"/>
    </source>
</evidence>
<dbReference type="RefSeq" id="WP_082090158.1">
    <property type="nucleotide sequence ID" value="NZ_JWIR02000037.1"/>
</dbReference>
<protein>
    <recommendedName>
        <fullName evidence="2">histidine kinase</fullName>
        <ecNumber evidence="2">2.7.13.3</ecNumber>
    </recommendedName>
</protein>
<dbReference type="SMART" id="SM00086">
    <property type="entry name" value="PAC"/>
    <property type="match status" value="3"/>
</dbReference>
<evidence type="ECO:0000259" key="10">
    <source>
        <dbReference type="PROSITE" id="PS50109"/>
    </source>
</evidence>
<dbReference type="EMBL" id="JWIR02000037">
    <property type="protein sequence ID" value="KKB39828.1"/>
    <property type="molecule type" value="Genomic_DNA"/>
</dbReference>
<evidence type="ECO:0000256" key="6">
    <source>
        <dbReference type="ARBA" id="ARBA00022777"/>
    </source>
</evidence>
<evidence type="ECO:0000259" key="11">
    <source>
        <dbReference type="PROSITE" id="PS50112"/>
    </source>
</evidence>
<dbReference type="InterPro" id="IPR004358">
    <property type="entry name" value="Sig_transdc_His_kin-like_C"/>
</dbReference>
<evidence type="ECO:0000256" key="4">
    <source>
        <dbReference type="ARBA" id="ARBA00022679"/>
    </source>
</evidence>
<dbReference type="InterPro" id="IPR000014">
    <property type="entry name" value="PAS"/>
</dbReference>
<dbReference type="InterPro" id="IPR005467">
    <property type="entry name" value="His_kinase_dom"/>
</dbReference>